<dbReference type="AlphaFoldDB" id="A0A0L6JN49"/>
<protein>
    <recommendedName>
        <fullName evidence="2">Dockerin domain-containing protein</fullName>
    </recommendedName>
</protein>
<comment type="caution">
    <text evidence="3">The sequence shown here is derived from an EMBL/GenBank/DDBJ whole genome shotgun (WGS) entry which is preliminary data.</text>
</comment>
<evidence type="ECO:0000313" key="4">
    <source>
        <dbReference type="Proteomes" id="UP000036923"/>
    </source>
</evidence>
<dbReference type="InterPro" id="IPR036439">
    <property type="entry name" value="Dockerin_dom_sf"/>
</dbReference>
<dbReference type="STRING" id="398512.Bccel_2471"/>
<keyword evidence="1" id="KW-0732">Signal</keyword>
<dbReference type="EMBL" id="LGTC01000001">
    <property type="protein sequence ID" value="KNY27203.1"/>
    <property type="molecule type" value="Genomic_DNA"/>
</dbReference>
<feature type="signal peptide" evidence="1">
    <location>
        <begin position="1"/>
        <end position="26"/>
    </location>
</feature>
<dbReference type="SUPFAM" id="SSF49464">
    <property type="entry name" value="Carboxypeptidase regulatory domain-like"/>
    <property type="match status" value="1"/>
</dbReference>
<dbReference type="GO" id="GO:0000272">
    <property type="term" value="P:polysaccharide catabolic process"/>
    <property type="evidence" value="ECO:0007669"/>
    <property type="project" value="InterPro"/>
</dbReference>
<dbReference type="Gene3D" id="2.60.40.4130">
    <property type="match status" value="1"/>
</dbReference>
<dbReference type="GO" id="GO:0004553">
    <property type="term" value="F:hydrolase activity, hydrolyzing O-glycosyl compounds"/>
    <property type="evidence" value="ECO:0007669"/>
    <property type="project" value="InterPro"/>
</dbReference>
<proteinExistence type="predicted"/>
<dbReference type="PROSITE" id="PS00018">
    <property type="entry name" value="EF_HAND_1"/>
    <property type="match status" value="1"/>
</dbReference>
<dbReference type="InterPro" id="IPR018247">
    <property type="entry name" value="EF_Hand_1_Ca_BS"/>
</dbReference>
<gene>
    <name evidence="3" type="ORF">Bccel_2471</name>
</gene>
<evidence type="ECO:0000259" key="2">
    <source>
        <dbReference type="PROSITE" id="PS51766"/>
    </source>
</evidence>
<dbReference type="OrthoDB" id="1818396at2"/>
<name>A0A0L6JN49_9FIRM</name>
<dbReference type="InterPro" id="IPR008969">
    <property type="entry name" value="CarboxyPept-like_regulatory"/>
</dbReference>
<accession>A0A0L6JN49</accession>
<dbReference type="Pfam" id="PF00404">
    <property type="entry name" value="Dockerin_1"/>
    <property type="match status" value="1"/>
</dbReference>
<dbReference type="SUPFAM" id="SSF63446">
    <property type="entry name" value="Type I dockerin domain"/>
    <property type="match status" value="1"/>
</dbReference>
<keyword evidence="4" id="KW-1185">Reference proteome</keyword>
<feature type="domain" description="Dockerin" evidence="2">
    <location>
        <begin position="342"/>
        <end position="402"/>
    </location>
</feature>
<reference evidence="4" key="1">
    <citation type="submission" date="2015-07" db="EMBL/GenBank/DDBJ databases">
        <title>Near-Complete Genome Sequence of the Cellulolytic Bacterium Bacteroides (Pseudobacteroides) cellulosolvens ATCC 35603.</title>
        <authorList>
            <person name="Dassa B."/>
            <person name="Utturkar S.M."/>
            <person name="Klingeman D.M."/>
            <person name="Hurt R.A."/>
            <person name="Keller M."/>
            <person name="Xu J."/>
            <person name="Reddy Y.H.K."/>
            <person name="Borovok I."/>
            <person name="Grinberg I.R."/>
            <person name="Lamed R."/>
            <person name="Zhivin O."/>
            <person name="Bayer E.A."/>
            <person name="Brown S.D."/>
        </authorList>
    </citation>
    <scope>NUCLEOTIDE SEQUENCE [LARGE SCALE GENOMIC DNA]</scope>
    <source>
        <strain evidence="4">DSM 2933</strain>
    </source>
</reference>
<organism evidence="3 4">
    <name type="scientific">Pseudobacteroides cellulosolvens ATCC 35603 = DSM 2933</name>
    <dbReference type="NCBI Taxonomy" id="398512"/>
    <lineage>
        <taxon>Bacteria</taxon>
        <taxon>Bacillati</taxon>
        <taxon>Bacillota</taxon>
        <taxon>Clostridia</taxon>
        <taxon>Eubacteriales</taxon>
        <taxon>Oscillospiraceae</taxon>
        <taxon>Pseudobacteroides</taxon>
    </lineage>
</organism>
<feature type="chain" id="PRO_5038610968" description="Dockerin domain-containing protein" evidence="1">
    <location>
        <begin position="27"/>
        <end position="402"/>
    </location>
</feature>
<dbReference type="RefSeq" id="WP_036944505.1">
    <property type="nucleotide sequence ID" value="NZ_JQKC01000029.1"/>
</dbReference>
<evidence type="ECO:0000256" key="1">
    <source>
        <dbReference type="SAM" id="SignalP"/>
    </source>
</evidence>
<dbReference type="InterPro" id="IPR002105">
    <property type="entry name" value="Dockerin_1_rpt"/>
</dbReference>
<dbReference type="PROSITE" id="PS51766">
    <property type="entry name" value="DOCKERIN"/>
    <property type="match status" value="1"/>
</dbReference>
<sequence length="402" mass="44800" precursor="true">MKKYILVLITLSSIMLALSITKAAYALDALDDSNAALPQLTISKTEWDTSWDNNNFEMFYLHVTGNTDSNTISVQIGDQKFNLSVNDSKQFDYKLTLNAPNLFSPGPEFFSVTLTAADPNNPSLKTSITLDSPPMYSTLQYYQGKLTKADWSSCVKDNKYGVVYLHIAGQYSDIKPDLKIDKITVSTYGDGAYNEQELKRDENNNFDQTTSTQFTYAPNDRPFTASTELNLYMGPLKIKYRLNSDQLKYNPLSGTNKIIGYISTNSNPTKDYPASTLWDYNVDLVGLDNITTTNMDGSFIFEKVPNGIYTLKISGNTSLAKIIPNVVINDGDVHVSTSDSPIVVYQGDINGDNVINMQDVVQIGKIFNSKNGDKTYNIQYDPNSDGVINMVDVFVLAKILIW</sequence>
<evidence type="ECO:0000313" key="3">
    <source>
        <dbReference type="EMBL" id="KNY27203.1"/>
    </source>
</evidence>
<dbReference type="Proteomes" id="UP000036923">
    <property type="component" value="Unassembled WGS sequence"/>
</dbReference>
<dbReference type="InterPro" id="IPR016134">
    <property type="entry name" value="Dockerin_dom"/>
</dbReference>